<keyword evidence="6" id="KW-0472">Membrane</keyword>
<dbReference type="PANTHER" id="PTHR45638:SF11">
    <property type="entry name" value="CYCLIC NUCLEOTIDE-GATED CATION CHANNEL SUBUNIT A"/>
    <property type="match status" value="1"/>
</dbReference>
<keyword evidence="2" id="KW-0813">Transport</keyword>
<keyword evidence="5" id="KW-0406">Ion transport</keyword>
<dbReference type="PROSITE" id="PS00889">
    <property type="entry name" value="CNMP_BINDING_2"/>
    <property type="match status" value="1"/>
</dbReference>
<evidence type="ECO:0000256" key="8">
    <source>
        <dbReference type="ARBA" id="ARBA00023303"/>
    </source>
</evidence>
<sequence>MDADDLLTIPLFANVNGEVREKAATRLNEVNVVLGTPLARQGDFAYHFFVVRDGLAAVTVDDKHVDTLGPGATFGEIGVLERGKRTANVVAITPMRLLTMTVWDFNDLAESSPEFAAHAKTMAQERLSRD</sequence>
<gene>
    <name evidence="10" type="ORF">GCM10009843_20920</name>
</gene>
<comment type="subcellular location">
    <subcellularLocation>
        <location evidence="1">Membrane</location>
        <topology evidence="1">Multi-pass membrane protein</topology>
    </subcellularLocation>
</comment>
<evidence type="ECO:0000256" key="1">
    <source>
        <dbReference type="ARBA" id="ARBA00004141"/>
    </source>
</evidence>
<dbReference type="InterPro" id="IPR014710">
    <property type="entry name" value="RmlC-like_jellyroll"/>
</dbReference>
<protein>
    <recommendedName>
        <fullName evidence="9">Cyclic nucleotide-binding domain-containing protein</fullName>
    </recommendedName>
</protein>
<evidence type="ECO:0000256" key="3">
    <source>
        <dbReference type="ARBA" id="ARBA00022692"/>
    </source>
</evidence>
<dbReference type="InterPro" id="IPR018488">
    <property type="entry name" value="cNMP-bd_CS"/>
</dbReference>
<dbReference type="InterPro" id="IPR000595">
    <property type="entry name" value="cNMP-bd_dom"/>
</dbReference>
<comment type="caution">
    <text evidence="10">The sequence shown here is derived from an EMBL/GenBank/DDBJ whole genome shotgun (WGS) entry which is preliminary data.</text>
</comment>
<evidence type="ECO:0000259" key="9">
    <source>
        <dbReference type="PROSITE" id="PS50042"/>
    </source>
</evidence>
<dbReference type="Proteomes" id="UP001500575">
    <property type="component" value="Unassembled WGS sequence"/>
</dbReference>
<keyword evidence="4" id="KW-1133">Transmembrane helix</keyword>
<evidence type="ECO:0000256" key="5">
    <source>
        <dbReference type="ARBA" id="ARBA00023065"/>
    </source>
</evidence>
<keyword evidence="3" id="KW-0812">Transmembrane</keyword>
<accession>A0ABN2YB22</accession>
<evidence type="ECO:0000256" key="6">
    <source>
        <dbReference type="ARBA" id="ARBA00023136"/>
    </source>
</evidence>
<organism evidence="10 11">
    <name type="scientific">Nocardioides bigeumensis</name>
    <dbReference type="NCBI Taxonomy" id="433657"/>
    <lineage>
        <taxon>Bacteria</taxon>
        <taxon>Bacillati</taxon>
        <taxon>Actinomycetota</taxon>
        <taxon>Actinomycetes</taxon>
        <taxon>Propionibacteriales</taxon>
        <taxon>Nocardioidaceae</taxon>
        <taxon>Nocardioides</taxon>
    </lineage>
</organism>
<evidence type="ECO:0000313" key="10">
    <source>
        <dbReference type="EMBL" id="GAA2124317.1"/>
    </source>
</evidence>
<dbReference type="EMBL" id="BAAAQQ010000011">
    <property type="protein sequence ID" value="GAA2124317.1"/>
    <property type="molecule type" value="Genomic_DNA"/>
</dbReference>
<dbReference type="InterPro" id="IPR050866">
    <property type="entry name" value="CNG_cation_channel"/>
</dbReference>
<dbReference type="RefSeq" id="WP_344303650.1">
    <property type="nucleotide sequence ID" value="NZ_BAAAQQ010000011.1"/>
</dbReference>
<evidence type="ECO:0000256" key="4">
    <source>
        <dbReference type="ARBA" id="ARBA00022989"/>
    </source>
</evidence>
<evidence type="ECO:0000256" key="7">
    <source>
        <dbReference type="ARBA" id="ARBA00023286"/>
    </source>
</evidence>
<dbReference type="PROSITE" id="PS50042">
    <property type="entry name" value="CNMP_BINDING_3"/>
    <property type="match status" value="1"/>
</dbReference>
<name>A0ABN2YB22_9ACTN</name>
<dbReference type="SUPFAM" id="SSF51206">
    <property type="entry name" value="cAMP-binding domain-like"/>
    <property type="match status" value="1"/>
</dbReference>
<keyword evidence="11" id="KW-1185">Reference proteome</keyword>
<dbReference type="SMART" id="SM00100">
    <property type="entry name" value="cNMP"/>
    <property type="match status" value="1"/>
</dbReference>
<keyword evidence="8" id="KW-0407">Ion channel</keyword>
<evidence type="ECO:0000313" key="11">
    <source>
        <dbReference type="Proteomes" id="UP001500575"/>
    </source>
</evidence>
<feature type="domain" description="Cyclic nucleotide-binding" evidence="9">
    <location>
        <begin position="11"/>
        <end position="108"/>
    </location>
</feature>
<dbReference type="CDD" id="cd00038">
    <property type="entry name" value="CAP_ED"/>
    <property type="match status" value="1"/>
</dbReference>
<keyword evidence="7" id="KW-1071">Ligand-gated ion channel</keyword>
<dbReference type="Gene3D" id="2.60.120.10">
    <property type="entry name" value="Jelly Rolls"/>
    <property type="match status" value="1"/>
</dbReference>
<dbReference type="PANTHER" id="PTHR45638">
    <property type="entry name" value="CYCLIC NUCLEOTIDE-GATED CATION CHANNEL SUBUNIT A"/>
    <property type="match status" value="1"/>
</dbReference>
<evidence type="ECO:0000256" key="2">
    <source>
        <dbReference type="ARBA" id="ARBA00022448"/>
    </source>
</evidence>
<dbReference type="Pfam" id="PF00027">
    <property type="entry name" value="cNMP_binding"/>
    <property type="match status" value="1"/>
</dbReference>
<dbReference type="InterPro" id="IPR018490">
    <property type="entry name" value="cNMP-bd_dom_sf"/>
</dbReference>
<reference evidence="10 11" key="1">
    <citation type="journal article" date="2019" name="Int. J. Syst. Evol. Microbiol.">
        <title>The Global Catalogue of Microorganisms (GCM) 10K type strain sequencing project: providing services to taxonomists for standard genome sequencing and annotation.</title>
        <authorList>
            <consortium name="The Broad Institute Genomics Platform"/>
            <consortium name="The Broad Institute Genome Sequencing Center for Infectious Disease"/>
            <person name="Wu L."/>
            <person name="Ma J."/>
        </authorList>
    </citation>
    <scope>NUCLEOTIDE SEQUENCE [LARGE SCALE GENOMIC DNA]</scope>
    <source>
        <strain evidence="10 11">JCM 16021</strain>
    </source>
</reference>
<proteinExistence type="predicted"/>